<name>A0AAX6GY78_IRIPA</name>
<accession>A0AAX6GY78</accession>
<evidence type="ECO:0000313" key="1">
    <source>
        <dbReference type="EMBL" id="KAJ6833277.1"/>
    </source>
</evidence>
<keyword evidence="2" id="KW-1185">Reference proteome</keyword>
<sequence>MLPAVGITGDLTAGLDLVPVPASSGPPRAALASTTASSAVDILANRNSLNLMELSVSPAKDLRQVSCGFT</sequence>
<gene>
    <name evidence="1" type="ORF">M6B38_341340</name>
</gene>
<comment type="caution">
    <text evidence="1">The sequence shown here is derived from an EMBL/GenBank/DDBJ whole genome shotgun (WGS) entry which is preliminary data.</text>
</comment>
<proteinExistence type="predicted"/>
<protein>
    <submittedName>
        <fullName evidence="1">Classical arabinogalactan protein 9</fullName>
    </submittedName>
</protein>
<reference evidence="1" key="2">
    <citation type="submission" date="2023-04" db="EMBL/GenBank/DDBJ databases">
        <authorList>
            <person name="Bruccoleri R.E."/>
            <person name="Oakeley E.J."/>
            <person name="Faust A.-M."/>
            <person name="Dessus-Babus S."/>
            <person name="Altorfer M."/>
            <person name="Burckhardt D."/>
            <person name="Oertli M."/>
            <person name="Naumann U."/>
            <person name="Petersen F."/>
            <person name="Wong J."/>
        </authorList>
    </citation>
    <scope>NUCLEOTIDE SEQUENCE</scope>
    <source>
        <strain evidence="1">GSM-AAB239-AS_SAM_17_03QT</strain>
        <tissue evidence="1">Leaf</tissue>
    </source>
</reference>
<organism evidence="1 2">
    <name type="scientific">Iris pallida</name>
    <name type="common">Sweet iris</name>
    <dbReference type="NCBI Taxonomy" id="29817"/>
    <lineage>
        <taxon>Eukaryota</taxon>
        <taxon>Viridiplantae</taxon>
        <taxon>Streptophyta</taxon>
        <taxon>Embryophyta</taxon>
        <taxon>Tracheophyta</taxon>
        <taxon>Spermatophyta</taxon>
        <taxon>Magnoliopsida</taxon>
        <taxon>Liliopsida</taxon>
        <taxon>Asparagales</taxon>
        <taxon>Iridaceae</taxon>
        <taxon>Iridoideae</taxon>
        <taxon>Irideae</taxon>
        <taxon>Iris</taxon>
    </lineage>
</organism>
<dbReference type="EMBL" id="JANAVB010015268">
    <property type="protein sequence ID" value="KAJ6833277.1"/>
    <property type="molecule type" value="Genomic_DNA"/>
</dbReference>
<reference evidence="1" key="1">
    <citation type="journal article" date="2023" name="GigaByte">
        <title>Genome assembly of the bearded iris, Iris pallida Lam.</title>
        <authorList>
            <person name="Bruccoleri R.E."/>
            <person name="Oakeley E.J."/>
            <person name="Faust A.M.E."/>
            <person name="Altorfer M."/>
            <person name="Dessus-Babus S."/>
            <person name="Burckhardt D."/>
            <person name="Oertli M."/>
            <person name="Naumann U."/>
            <person name="Petersen F."/>
            <person name="Wong J."/>
        </authorList>
    </citation>
    <scope>NUCLEOTIDE SEQUENCE</scope>
    <source>
        <strain evidence="1">GSM-AAB239-AS_SAM_17_03QT</strain>
    </source>
</reference>
<dbReference type="AlphaFoldDB" id="A0AAX6GY78"/>
<evidence type="ECO:0000313" key="2">
    <source>
        <dbReference type="Proteomes" id="UP001140949"/>
    </source>
</evidence>
<dbReference type="Proteomes" id="UP001140949">
    <property type="component" value="Unassembled WGS sequence"/>
</dbReference>